<accession>A0AAU8JE37</accession>
<feature type="domain" description="EamA" evidence="3">
    <location>
        <begin position="190"/>
        <end position="328"/>
    </location>
</feature>
<protein>
    <submittedName>
        <fullName evidence="4">DMT family transporter</fullName>
    </submittedName>
</protein>
<feature type="transmembrane region" description="Helical" evidence="2">
    <location>
        <begin position="135"/>
        <end position="153"/>
    </location>
</feature>
<feature type="transmembrane region" description="Helical" evidence="2">
    <location>
        <begin position="221"/>
        <end position="241"/>
    </location>
</feature>
<proteinExistence type="inferred from homology"/>
<dbReference type="SUPFAM" id="SSF103481">
    <property type="entry name" value="Multidrug resistance efflux transporter EmrE"/>
    <property type="match status" value="2"/>
</dbReference>
<dbReference type="AlphaFoldDB" id="A0AAU8JE37"/>
<feature type="domain" description="EamA" evidence="3">
    <location>
        <begin position="40"/>
        <end position="175"/>
    </location>
</feature>
<feature type="transmembrane region" description="Helical" evidence="2">
    <location>
        <begin position="159"/>
        <end position="176"/>
    </location>
</feature>
<dbReference type="RefSeq" id="WP_054467964.1">
    <property type="nucleotide sequence ID" value="NZ_CP159837.1"/>
</dbReference>
<dbReference type="InterPro" id="IPR037185">
    <property type="entry name" value="EmrE-like"/>
</dbReference>
<keyword evidence="2" id="KW-0812">Transmembrane</keyword>
<organism evidence="4">
    <name type="scientific">Planktothricoides raciborskii GIHE-MW2</name>
    <dbReference type="NCBI Taxonomy" id="2792601"/>
    <lineage>
        <taxon>Bacteria</taxon>
        <taxon>Bacillati</taxon>
        <taxon>Cyanobacteriota</taxon>
        <taxon>Cyanophyceae</taxon>
        <taxon>Oscillatoriophycideae</taxon>
        <taxon>Oscillatoriales</taxon>
        <taxon>Oscillatoriaceae</taxon>
        <taxon>Planktothricoides</taxon>
    </lineage>
</organism>
<dbReference type="GO" id="GO:0016020">
    <property type="term" value="C:membrane"/>
    <property type="evidence" value="ECO:0007669"/>
    <property type="project" value="InterPro"/>
</dbReference>
<reference evidence="4" key="1">
    <citation type="submission" date="2024-07" db="EMBL/GenBank/DDBJ databases">
        <authorList>
            <person name="Kim Y.J."/>
            <person name="Jeong J.Y."/>
        </authorList>
    </citation>
    <scope>NUCLEOTIDE SEQUENCE</scope>
    <source>
        <strain evidence="4">GIHE-MW2</strain>
    </source>
</reference>
<feature type="transmembrane region" description="Helical" evidence="2">
    <location>
        <begin position="188"/>
        <end position="209"/>
    </location>
</feature>
<feature type="transmembrane region" description="Helical" evidence="2">
    <location>
        <begin position="253"/>
        <end position="274"/>
    </location>
</feature>
<evidence type="ECO:0000313" key="4">
    <source>
        <dbReference type="EMBL" id="XCM37077.1"/>
    </source>
</evidence>
<dbReference type="Pfam" id="PF00892">
    <property type="entry name" value="EamA"/>
    <property type="match status" value="2"/>
</dbReference>
<feature type="transmembrane region" description="Helical" evidence="2">
    <location>
        <begin position="280"/>
        <end position="303"/>
    </location>
</feature>
<evidence type="ECO:0000256" key="2">
    <source>
        <dbReference type="SAM" id="Phobius"/>
    </source>
</evidence>
<feature type="transmembrane region" description="Helical" evidence="2">
    <location>
        <begin position="71"/>
        <end position="90"/>
    </location>
</feature>
<sequence>MTAIPSRELRDRRKFEPRENIPSIFIIYSLKNFTKGVNVFGEIAALTASAIWVMASNLYDSLIKQREISSLQLSLYRGVIALPFLGLSLWVTQDPLPGLSLVQWTCLILSAILGITVGDTAFFFSLKDVGVKKALLLQTLTPVFGTLLAFIFLQEKISSWGAIGIILTLIGIIGVINHRTMDQEASNLSRGIVWGLISTSTQGLGAILLKFVLATTTVSPLWSSNIRLLSGIIMVIFWLNWQQESKLMPPLTWGEWFRLSLAAILGTFIGLWLHQTAFKFAPVGIASTLLNTSPLFALCFDLFLKKPVSLRDFVFVVIAMFGISLIFTK</sequence>
<evidence type="ECO:0000259" key="3">
    <source>
        <dbReference type="Pfam" id="PF00892"/>
    </source>
</evidence>
<dbReference type="EMBL" id="CP159837">
    <property type="protein sequence ID" value="XCM37077.1"/>
    <property type="molecule type" value="Genomic_DNA"/>
</dbReference>
<dbReference type="InterPro" id="IPR000620">
    <property type="entry name" value="EamA_dom"/>
</dbReference>
<keyword evidence="2" id="KW-0472">Membrane</keyword>
<dbReference type="PANTHER" id="PTHR22911">
    <property type="entry name" value="ACYL-MALONYL CONDENSING ENZYME-RELATED"/>
    <property type="match status" value="1"/>
</dbReference>
<feature type="transmembrane region" description="Helical" evidence="2">
    <location>
        <begin position="102"/>
        <end position="123"/>
    </location>
</feature>
<evidence type="ECO:0000256" key="1">
    <source>
        <dbReference type="ARBA" id="ARBA00007362"/>
    </source>
</evidence>
<name>A0AAU8JE37_9CYAN</name>
<feature type="transmembrane region" description="Helical" evidence="2">
    <location>
        <begin position="310"/>
        <end position="328"/>
    </location>
</feature>
<comment type="similarity">
    <text evidence="1">Belongs to the EamA transporter family.</text>
</comment>
<feature type="transmembrane region" description="Helical" evidence="2">
    <location>
        <begin position="39"/>
        <end position="59"/>
    </location>
</feature>
<keyword evidence="2" id="KW-1133">Transmembrane helix</keyword>
<dbReference type="PANTHER" id="PTHR22911:SF137">
    <property type="entry name" value="SOLUTE CARRIER FAMILY 35 MEMBER G2-RELATED"/>
    <property type="match status" value="1"/>
</dbReference>
<gene>
    <name evidence="4" type="ORF">ABWT76_005885</name>
</gene>